<reference evidence="4" key="1">
    <citation type="submission" date="2010-09" db="EMBL/GenBank/DDBJ databases">
        <title>The genome sequence of Geomyces destructans 20631-21.</title>
        <authorList>
            <consortium name="The Broad Institute Genome Sequencing Platform"/>
            <person name="Cuomo C.A."/>
            <person name="Blehert D.S."/>
            <person name="Lorch J.M."/>
            <person name="Young S.K."/>
            <person name="Zeng Q."/>
            <person name="Gargeya S."/>
            <person name="Fitzgerald M."/>
            <person name="Haas B."/>
            <person name="Abouelleil A."/>
            <person name="Alvarado L."/>
            <person name="Arachchi H.M."/>
            <person name="Berlin A."/>
            <person name="Brown A."/>
            <person name="Chapman S.B."/>
            <person name="Chen Z."/>
            <person name="Dunbar C."/>
            <person name="Freedman E."/>
            <person name="Gearin G."/>
            <person name="Gellesch M."/>
            <person name="Goldberg J."/>
            <person name="Griggs A."/>
            <person name="Gujja S."/>
            <person name="Heiman D."/>
            <person name="Howarth C."/>
            <person name="Larson L."/>
            <person name="Lui A."/>
            <person name="MacDonald P.J.P."/>
            <person name="Montmayeur A."/>
            <person name="Murphy C."/>
            <person name="Neiman D."/>
            <person name="Pearson M."/>
            <person name="Priest M."/>
            <person name="Roberts A."/>
            <person name="Saif S."/>
            <person name="Shea T."/>
            <person name="Shenoy N."/>
            <person name="Sisk P."/>
            <person name="Stolte C."/>
            <person name="Sykes S."/>
            <person name="Wortman J."/>
            <person name="Nusbaum C."/>
            <person name="Birren B."/>
        </authorList>
    </citation>
    <scope>NUCLEOTIDE SEQUENCE [LARGE SCALE GENOMIC DNA]</scope>
    <source>
        <strain evidence="4">ATCC MYA-4855 / 20631-21</strain>
    </source>
</reference>
<dbReference type="InParanoid" id="L8G2U3"/>
<protein>
    <submittedName>
        <fullName evidence="3">Uncharacterized protein</fullName>
    </submittedName>
</protein>
<accession>L8G2U3</accession>
<feature type="transmembrane region" description="Helical" evidence="2">
    <location>
        <begin position="29"/>
        <end position="49"/>
    </location>
</feature>
<feature type="region of interest" description="Disordered" evidence="1">
    <location>
        <begin position="53"/>
        <end position="102"/>
    </location>
</feature>
<dbReference type="HOGENOM" id="CLU_2278655_0_0_1"/>
<feature type="compositionally biased region" description="Low complexity" evidence="1">
    <location>
        <begin position="63"/>
        <end position="72"/>
    </location>
</feature>
<evidence type="ECO:0000256" key="2">
    <source>
        <dbReference type="SAM" id="Phobius"/>
    </source>
</evidence>
<sequence length="102" mass="11112">MGKVTVHQSTHLASAKCLRAGFLSSASDIVVTLTVIVTIIAISALTVWLRNTARPSSKEKEAPAAAATSSTEPESDESENDRPHMHHVPRPHLPPNQRRIRQ</sequence>
<keyword evidence="2" id="KW-0812">Transmembrane</keyword>
<keyword evidence="2" id="KW-1133">Transmembrane helix</keyword>
<evidence type="ECO:0000313" key="4">
    <source>
        <dbReference type="Proteomes" id="UP000011064"/>
    </source>
</evidence>
<dbReference type="EMBL" id="GL573440">
    <property type="protein sequence ID" value="ELR06311.1"/>
    <property type="molecule type" value="Genomic_DNA"/>
</dbReference>
<dbReference type="AlphaFoldDB" id="L8G2U3"/>
<keyword evidence="2" id="KW-0472">Membrane</keyword>
<keyword evidence="4" id="KW-1185">Reference proteome</keyword>
<evidence type="ECO:0000256" key="1">
    <source>
        <dbReference type="SAM" id="MobiDB-lite"/>
    </source>
</evidence>
<dbReference type="VEuPathDB" id="FungiDB:GMDG_07902"/>
<name>L8G2U3_PSED2</name>
<organism evidence="3 4">
    <name type="scientific">Pseudogymnoascus destructans (strain ATCC MYA-4855 / 20631-21)</name>
    <name type="common">Bat white-nose syndrome fungus</name>
    <name type="synonym">Geomyces destructans</name>
    <dbReference type="NCBI Taxonomy" id="658429"/>
    <lineage>
        <taxon>Eukaryota</taxon>
        <taxon>Fungi</taxon>
        <taxon>Dikarya</taxon>
        <taxon>Ascomycota</taxon>
        <taxon>Pezizomycotina</taxon>
        <taxon>Leotiomycetes</taxon>
        <taxon>Thelebolales</taxon>
        <taxon>Thelebolaceae</taxon>
        <taxon>Pseudogymnoascus</taxon>
    </lineage>
</organism>
<dbReference type="Proteomes" id="UP000011064">
    <property type="component" value="Unassembled WGS sequence"/>
</dbReference>
<evidence type="ECO:0000313" key="3">
    <source>
        <dbReference type="EMBL" id="ELR06311.1"/>
    </source>
</evidence>
<gene>
    <name evidence="3" type="ORF">GMDG_07902</name>
</gene>
<proteinExistence type="predicted"/>